<gene>
    <name evidence="2" type="ORF">AVDCRST_MAG87-3618</name>
</gene>
<keyword evidence="1" id="KW-1133">Transmembrane helix</keyword>
<evidence type="ECO:0000313" key="2">
    <source>
        <dbReference type="EMBL" id="CAA9583200.1"/>
    </source>
</evidence>
<feature type="transmembrane region" description="Helical" evidence="1">
    <location>
        <begin position="122"/>
        <end position="149"/>
    </location>
</feature>
<reference evidence="2" key="1">
    <citation type="submission" date="2020-02" db="EMBL/GenBank/DDBJ databases">
        <authorList>
            <person name="Meier V. D."/>
        </authorList>
    </citation>
    <scope>NUCLEOTIDE SEQUENCE</scope>
    <source>
        <strain evidence="2">AVDCRST_MAG87</strain>
    </source>
</reference>
<proteinExistence type="predicted"/>
<dbReference type="GO" id="GO:0005886">
    <property type="term" value="C:plasma membrane"/>
    <property type="evidence" value="ECO:0007669"/>
    <property type="project" value="UniProtKB-SubCell"/>
</dbReference>
<feature type="transmembrane region" description="Helical" evidence="1">
    <location>
        <begin position="195"/>
        <end position="213"/>
    </location>
</feature>
<dbReference type="EMBL" id="CADCWJ010000797">
    <property type="protein sequence ID" value="CAA9583200.1"/>
    <property type="molecule type" value="Genomic_DNA"/>
</dbReference>
<dbReference type="Pfam" id="PF12679">
    <property type="entry name" value="ABC2_membrane_2"/>
    <property type="match status" value="1"/>
</dbReference>
<accession>A0A6J4VR60</accession>
<keyword evidence="1" id="KW-0472">Membrane</keyword>
<organism evidence="2">
    <name type="scientific">uncultured Thermomicrobiales bacterium</name>
    <dbReference type="NCBI Taxonomy" id="1645740"/>
    <lineage>
        <taxon>Bacteria</taxon>
        <taxon>Pseudomonadati</taxon>
        <taxon>Thermomicrobiota</taxon>
        <taxon>Thermomicrobia</taxon>
        <taxon>Thermomicrobiales</taxon>
        <taxon>environmental samples</taxon>
    </lineage>
</organism>
<feature type="transmembrane region" description="Helical" evidence="1">
    <location>
        <begin position="161"/>
        <end position="183"/>
    </location>
</feature>
<dbReference type="AlphaFoldDB" id="A0A6J4VR60"/>
<evidence type="ECO:0000256" key="1">
    <source>
        <dbReference type="SAM" id="Phobius"/>
    </source>
</evidence>
<keyword evidence="1" id="KW-0812">Transmembrane</keyword>
<feature type="transmembrane region" description="Helical" evidence="1">
    <location>
        <begin position="241"/>
        <end position="265"/>
    </location>
</feature>
<protein>
    <submittedName>
        <fullName evidence="2">Uncharacterized protein</fullName>
    </submittedName>
</protein>
<dbReference type="GO" id="GO:0140359">
    <property type="term" value="F:ABC-type transporter activity"/>
    <property type="evidence" value="ECO:0007669"/>
    <property type="project" value="InterPro"/>
</dbReference>
<sequence length="272" mass="28650">MTMLRISGRLIRRGLGGTLMLLFGIALFELINPAIGTSIGGTDAVQDLFDQLPPGMRAVSQVSPDFFIEAGFAGFVALGYTHPVYFVLLSSAVVGFGARTLAGEVESGILALTLSRPVSRTVIYLARVLDLVAIALVLGVAGAIGTWLGFLIADAPTDLPIRAYLAVVGASWLLAWAIGGLVLGASAASNTTGRVVGWATGVLVILYFIDYFAELWEPLEPFGPFSIFRYFDPVAALVDGWIPLVNVAVLGSVGMAGVIAGLLVFTRRDFAI</sequence>
<name>A0A6J4VR60_9BACT</name>